<evidence type="ECO:0000313" key="3">
    <source>
        <dbReference type="Proteomes" id="UP000464954"/>
    </source>
</evidence>
<dbReference type="InterPro" id="IPR011050">
    <property type="entry name" value="Pectin_lyase_fold/virulence"/>
</dbReference>
<keyword evidence="1" id="KW-0732">Signal</keyword>
<gene>
    <name evidence="2" type="ORF">GT409_02090</name>
</gene>
<evidence type="ECO:0008006" key="4">
    <source>
        <dbReference type="Google" id="ProtNLM"/>
    </source>
</evidence>
<accession>A0A6P1M6S5</accession>
<dbReference type="AlphaFoldDB" id="A0A6P1M6S5"/>
<feature type="signal peptide" evidence="1">
    <location>
        <begin position="1"/>
        <end position="17"/>
    </location>
</feature>
<dbReference type="Proteomes" id="UP000464954">
    <property type="component" value="Chromosome"/>
</dbReference>
<dbReference type="NCBIfam" id="NF041518">
    <property type="entry name" value="choice_anch_Q"/>
    <property type="match status" value="1"/>
</dbReference>
<keyword evidence="3" id="KW-1185">Reference proteome</keyword>
<sequence length="349" mass="36914">MKWIVCLLLPMAAAVCAEQVAEPNTVYVSKNEPKPLQLIVDAANPGDEIVVAPGVYNMGGRQVDQDGPATRLVVDKPLTIRSEAGANQTFLMGGPSTRCLYLTNGAEVIGFTISGGETCRVGPEGNKFKDLSGGGVWSEPGGTITDCMVVSNTALWYGGGMYGGTAMRCTFKENTARRSGGAASHARLGDCLLAYNRAGRFGGGAQRSELFNCTVAQNRAEIMGGGTSFGAAVNSIIQHNQALQTHHNYYSTEMTFSSSWPKPDGEGNIDGDPGFLNTDTGVFSLHYASPAIDHGTDTFLVADINGRPRVLDGNNNGHARVDMGAFEFAYPKADRPGDGTPDSAERAFE</sequence>
<dbReference type="EMBL" id="CP047593">
    <property type="protein sequence ID" value="QHI68294.1"/>
    <property type="molecule type" value="Genomic_DNA"/>
</dbReference>
<dbReference type="Gene3D" id="2.160.20.10">
    <property type="entry name" value="Single-stranded right-handed beta-helix, Pectin lyase-like"/>
    <property type="match status" value="1"/>
</dbReference>
<dbReference type="InterPro" id="IPR059226">
    <property type="entry name" value="Choice_anch_Q_dom"/>
</dbReference>
<evidence type="ECO:0000313" key="2">
    <source>
        <dbReference type="EMBL" id="QHI68294.1"/>
    </source>
</evidence>
<dbReference type="RefSeq" id="WP_160626475.1">
    <property type="nucleotide sequence ID" value="NZ_CP047593.1"/>
</dbReference>
<name>A0A6P1M6S5_9BACT</name>
<reference evidence="2 3" key="1">
    <citation type="submission" date="2020-01" db="EMBL/GenBank/DDBJ databases">
        <title>Ponticoccus aerotolerans gen. nov., sp. nov., an anaerobic bacterium and proposal of Ponticoccusceae fam. nov., Ponticoccusles ord. nov. and Ponticoccuse classis nov. in the phylum Kiritimatiellaeota.</title>
        <authorList>
            <person name="Zhou L.Y."/>
            <person name="Du Z.J."/>
        </authorList>
    </citation>
    <scope>NUCLEOTIDE SEQUENCE [LARGE SCALE GENOMIC DNA]</scope>
    <source>
        <strain evidence="2 3">S-5007</strain>
    </source>
</reference>
<proteinExistence type="predicted"/>
<evidence type="ECO:0000256" key="1">
    <source>
        <dbReference type="SAM" id="SignalP"/>
    </source>
</evidence>
<feature type="chain" id="PRO_5026947669" description="Right handed beta helix domain-containing protein" evidence="1">
    <location>
        <begin position="18"/>
        <end position="349"/>
    </location>
</feature>
<dbReference type="InterPro" id="IPR012334">
    <property type="entry name" value="Pectin_lyas_fold"/>
</dbReference>
<protein>
    <recommendedName>
        <fullName evidence="4">Right handed beta helix domain-containing protein</fullName>
    </recommendedName>
</protein>
<organism evidence="2 3">
    <name type="scientific">Tichowtungia aerotolerans</name>
    <dbReference type="NCBI Taxonomy" id="2697043"/>
    <lineage>
        <taxon>Bacteria</taxon>
        <taxon>Pseudomonadati</taxon>
        <taxon>Kiritimatiellota</taxon>
        <taxon>Tichowtungiia</taxon>
        <taxon>Tichowtungiales</taxon>
        <taxon>Tichowtungiaceae</taxon>
        <taxon>Tichowtungia</taxon>
    </lineage>
</organism>
<dbReference type="SUPFAM" id="SSF51126">
    <property type="entry name" value="Pectin lyase-like"/>
    <property type="match status" value="1"/>
</dbReference>
<dbReference type="KEGG" id="taer:GT409_02090"/>